<dbReference type="Proteomes" id="UP000734854">
    <property type="component" value="Unassembled WGS sequence"/>
</dbReference>
<name>A0A8J5GIQ4_ZINOF</name>
<comment type="caution">
    <text evidence="1">The sequence shown here is derived from an EMBL/GenBank/DDBJ whole genome shotgun (WGS) entry which is preliminary data.</text>
</comment>
<keyword evidence="2" id="KW-1185">Reference proteome</keyword>
<accession>A0A8J5GIQ4</accession>
<organism evidence="1 2">
    <name type="scientific">Zingiber officinale</name>
    <name type="common">Ginger</name>
    <name type="synonym">Amomum zingiber</name>
    <dbReference type="NCBI Taxonomy" id="94328"/>
    <lineage>
        <taxon>Eukaryota</taxon>
        <taxon>Viridiplantae</taxon>
        <taxon>Streptophyta</taxon>
        <taxon>Embryophyta</taxon>
        <taxon>Tracheophyta</taxon>
        <taxon>Spermatophyta</taxon>
        <taxon>Magnoliopsida</taxon>
        <taxon>Liliopsida</taxon>
        <taxon>Zingiberales</taxon>
        <taxon>Zingiberaceae</taxon>
        <taxon>Zingiber</taxon>
    </lineage>
</organism>
<proteinExistence type="predicted"/>
<dbReference type="EMBL" id="JACMSC010000009">
    <property type="protein sequence ID" value="KAG6507312.1"/>
    <property type="molecule type" value="Genomic_DNA"/>
</dbReference>
<protein>
    <submittedName>
        <fullName evidence="1">Uncharacterized protein</fullName>
    </submittedName>
</protein>
<dbReference type="AlphaFoldDB" id="A0A8J5GIQ4"/>
<reference evidence="1 2" key="1">
    <citation type="submission" date="2020-08" db="EMBL/GenBank/DDBJ databases">
        <title>Plant Genome Project.</title>
        <authorList>
            <person name="Zhang R.-G."/>
        </authorList>
    </citation>
    <scope>NUCLEOTIDE SEQUENCE [LARGE SCALE GENOMIC DNA]</scope>
    <source>
        <tissue evidence="1">Rhizome</tissue>
    </source>
</reference>
<sequence length="257" mass="28665">MWLGLHEQSIASKWSFAAGRQLTSEHAPRVPIRVPNPAFLVPLFTNPLHAHCSIVSAVRVSLSPSMAPCSALRSSPSFSKLACRRGVCSLHSGAMLGSSDCSMGNINVYFGRRSTGGIRILTVWRDLFLGQIGFRKLGNERKRLMFCYQREDSKLVASRANNFCLSNLFAGFVLPSISHQFQLVFFSTLQRFHLLFTNLLAQDLIEMAKEHEETGRMEQMHEQLFSAYCQLPAESPNSGSSHCGTGIWQRKLRAIAS</sequence>
<evidence type="ECO:0000313" key="2">
    <source>
        <dbReference type="Proteomes" id="UP000734854"/>
    </source>
</evidence>
<gene>
    <name evidence="1" type="ORF">ZIOFF_032654</name>
</gene>
<evidence type="ECO:0000313" key="1">
    <source>
        <dbReference type="EMBL" id="KAG6507312.1"/>
    </source>
</evidence>